<dbReference type="InterPro" id="IPR002372">
    <property type="entry name" value="PQQ_rpt_dom"/>
</dbReference>
<dbReference type="Gene3D" id="2.130.10.10">
    <property type="entry name" value="YVTN repeat-like/Quinoprotein amine dehydrogenase"/>
    <property type="match status" value="2"/>
</dbReference>
<dbReference type="SUPFAM" id="SSF50998">
    <property type="entry name" value="Quinoprotein alcohol dehydrogenase-like"/>
    <property type="match status" value="1"/>
</dbReference>
<dbReference type="InterPro" id="IPR015943">
    <property type="entry name" value="WD40/YVTN_repeat-like_dom_sf"/>
</dbReference>
<dbReference type="InterPro" id="IPR011047">
    <property type="entry name" value="Quinoprotein_ADH-like_sf"/>
</dbReference>
<keyword evidence="3" id="KW-1185">Reference proteome</keyword>
<reference evidence="2 3" key="1">
    <citation type="submission" date="2021-12" db="EMBL/GenBank/DDBJ databases">
        <title>Genome sequencing of bacteria with rrn-lacking chromosome and rrn-plasmid.</title>
        <authorList>
            <person name="Anda M."/>
            <person name="Iwasaki W."/>
        </authorList>
    </citation>
    <scope>NUCLEOTIDE SEQUENCE [LARGE SCALE GENOMIC DNA]</scope>
    <source>
        <strain evidence="2 3">NBRC 101262</strain>
        <plasmid evidence="2 3">pPP1</plasmid>
    </source>
</reference>
<dbReference type="Proteomes" id="UP001354989">
    <property type="component" value="Plasmid pPP1"/>
</dbReference>
<evidence type="ECO:0000313" key="2">
    <source>
        <dbReference type="EMBL" id="BDD00728.1"/>
    </source>
</evidence>
<dbReference type="PANTHER" id="PTHR34512:SF30">
    <property type="entry name" value="OUTER MEMBRANE PROTEIN ASSEMBLY FACTOR BAMB"/>
    <property type="match status" value="1"/>
</dbReference>
<geneLocation type="plasmid" evidence="2 3">
    <name>pPP1</name>
</geneLocation>
<keyword evidence="2" id="KW-0614">Plasmid</keyword>
<sequence>MNYLSHRLALTLLGFSILFYSCSKDGDPLNDEENDQEEVTDINATLQGMEFSGFYHVGQPLGPEDYLKAYFYFKEPGSYNIVLNPGNGYQFTASGEVTSVPKLETIQLIGTGTPLNSQIDHFSFGDESPLKTVDIQVMPDNSEKLILISEETQHTGIKSTVLLDALNDNKVWEIDQSYDYGILHNSHLIVSSEAGIEALDAYTGLSVWQQGDLQSSEEMHMINDVLYVQTENDLFVAINPENGSIIWTVENYLREVYFQEDKIYLQKGDYSIFTIDYNGNFDQNILDEECSLVGVLGEVLVYYKNGDRQVIGYDLTKQEQVWHIDDIWYNNQINIIGNNLFVRLSDAFDGSYVKCYNGQSGNMDWEFSTNDDLNYQYLYEDEVLYLASLKNTVAINTANGEQLYQTNNGYISGLESTIIKDGETLYFGTINKLWAAAAPTGKVGNWYPKKDNIKIKNIYGVLPKK</sequence>
<name>A0ABN6LBY2_9BACT</name>
<dbReference type="EMBL" id="AP025293">
    <property type="protein sequence ID" value="BDD00728.1"/>
    <property type="molecule type" value="Genomic_DNA"/>
</dbReference>
<dbReference type="PROSITE" id="PS51257">
    <property type="entry name" value="PROKAR_LIPOPROTEIN"/>
    <property type="match status" value="1"/>
</dbReference>
<dbReference type="Pfam" id="PF13360">
    <property type="entry name" value="PQQ_2"/>
    <property type="match status" value="2"/>
</dbReference>
<accession>A0ABN6LBY2</accession>
<evidence type="ECO:0000259" key="1">
    <source>
        <dbReference type="Pfam" id="PF13360"/>
    </source>
</evidence>
<dbReference type="PANTHER" id="PTHR34512">
    <property type="entry name" value="CELL SURFACE PROTEIN"/>
    <property type="match status" value="1"/>
</dbReference>
<evidence type="ECO:0000313" key="3">
    <source>
        <dbReference type="Proteomes" id="UP001354989"/>
    </source>
</evidence>
<protein>
    <recommendedName>
        <fullName evidence="1">Pyrrolo-quinoline quinone repeat domain-containing protein</fullName>
    </recommendedName>
</protein>
<proteinExistence type="predicted"/>
<feature type="domain" description="Pyrrolo-quinoline quinone repeat" evidence="1">
    <location>
        <begin position="300"/>
        <end position="443"/>
    </location>
</feature>
<dbReference type="RefSeq" id="WP_338398532.1">
    <property type="nucleotide sequence ID" value="NZ_AP025293.1"/>
</dbReference>
<gene>
    <name evidence="2" type="ORF">PEPS_30080</name>
</gene>
<organism evidence="2 3">
    <name type="scientific">Persicobacter psychrovividus</name>
    <dbReference type="NCBI Taxonomy" id="387638"/>
    <lineage>
        <taxon>Bacteria</taxon>
        <taxon>Pseudomonadati</taxon>
        <taxon>Bacteroidota</taxon>
        <taxon>Cytophagia</taxon>
        <taxon>Cytophagales</taxon>
        <taxon>Persicobacteraceae</taxon>
        <taxon>Persicobacter</taxon>
    </lineage>
</organism>
<feature type="domain" description="Pyrrolo-quinoline quinone repeat" evidence="1">
    <location>
        <begin position="194"/>
        <end position="276"/>
    </location>
</feature>